<gene>
    <name evidence="2" type="ORF">IFJ75_00465</name>
</gene>
<keyword evidence="1" id="KW-0812">Transmembrane</keyword>
<keyword evidence="1" id="KW-0472">Membrane</keyword>
<evidence type="ECO:0000313" key="3">
    <source>
        <dbReference type="Proteomes" id="UP000663918"/>
    </source>
</evidence>
<keyword evidence="1" id="KW-1133">Transmembrane helix</keyword>
<dbReference type="AlphaFoldDB" id="A0A975C2U9"/>
<dbReference type="RefSeq" id="WP_207870621.1">
    <property type="nucleotide sequence ID" value="NZ_CP062222.1"/>
</dbReference>
<protein>
    <submittedName>
        <fullName evidence="2">Uncharacterized protein</fullName>
    </submittedName>
</protein>
<keyword evidence="3" id="KW-1185">Reference proteome</keyword>
<feature type="transmembrane region" description="Helical" evidence="1">
    <location>
        <begin position="40"/>
        <end position="62"/>
    </location>
</feature>
<dbReference type="KEGG" id="bgoe:IFJ75_00465"/>
<accession>A0A975C2U9</accession>
<name>A0A975C2U9_9CAUL</name>
<dbReference type="Proteomes" id="UP000663918">
    <property type="component" value="Chromosome"/>
</dbReference>
<sequence length="108" mass="11919">MPSFKTFGARVMEILFGSRLTPAEQALAREAAPPQWMNRIYGASLLAACAVILFCIVAERGWLPIPASPLIGTVHGFATLAALLLMMVWQLLLGHYRRRAKARMTPKP</sequence>
<evidence type="ECO:0000313" key="2">
    <source>
        <dbReference type="EMBL" id="QTC91444.1"/>
    </source>
</evidence>
<evidence type="ECO:0000256" key="1">
    <source>
        <dbReference type="SAM" id="Phobius"/>
    </source>
</evidence>
<organism evidence="2 3">
    <name type="scientific">Brevundimonas goettingensis</name>
    <dbReference type="NCBI Taxonomy" id="2774190"/>
    <lineage>
        <taxon>Bacteria</taxon>
        <taxon>Pseudomonadati</taxon>
        <taxon>Pseudomonadota</taxon>
        <taxon>Alphaproteobacteria</taxon>
        <taxon>Caulobacterales</taxon>
        <taxon>Caulobacteraceae</taxon>
        <taxon>Brevundimonas</taxon>
    </lineage>
</organism>
<reference evidence="2" key="1">
    <citation type="submission" date="2020-09" db="EMBL/GenBank/DDBJ databases">
        <title>Brevundimonas sp. LVF2 isolated from a puddle in Goettingen, Germany.</title>
        <authorList>
            <person name="Friedrich I."/>
            <person name="Klassen A."/>
            <person name="Hannes N."/>
            <person name="Schneider D."/>
            <person name="Hertel R."/>
            <person name="Daniel R."/>
        </authorList>
    </citation>
    <scope>NUCLEOTIDE SEQUENCE</scope>
    <source>
        <strain evidence="2">LVF2</strain>
    </source>
</reference>
<dbReference type="EMBL" id="CP062222">
    <property type="protein sequence ID" value="QTC91444.1"/>
    <property type="molecule type" value="Genomic_DNA"/>
</dbReference>
<feature type="transmembrane region" description="Helical" evidence="1">
    <location>
        <begin position="74"/>
        <end position="94"/>
    </location>
</feature>
<proteinExistence type="predicted"/>